<evidence type="ECO:0000313" key="3">
    <source>
        <dbReference type="Proteomes" id="UP000799302"/>
    </source>
</evidence>
<name>A0A6A6USZ0_9PEZI</name>
<evidence type="ECO:0000256" key="1">
    <source>
        <dbReference type="SAM" id="SignalP"/>
    </source>
</evidence>
<feature type="chain" id="PRO_5025637139" description="Apple domain-containing protein" evidence="1">
    <location>
        <begin position="20"/>
        <end position="360"/>
    </location>
</feature>
<dbReference type="AlphaFoldDB" id="A0A6A6USZ0"/>
<dbReference type="EMBL" id="MU004230">
    <property type="protein sequence ID" value="KAF2674531.1"/>
    <property type="molecule type" value="Genomic_DNA"/>
</dbReference>
<gene>
    <name evidence="2" type="ORF">BT63DRAFT_13094</name>
</gene>
<keyword evidence="3" id="KW-1185">Reference proteome</keyword>
<proteinExistence type="predicted"/>
<sequence length="360" mass="37466">MNFFTLVTILASQLGSVVAAPTPGLELQARAVPLAACKLPVASVLSKIQAYEFCTSWLGIKTSTVSAIKTTVVLTTTASTKTSTSTVLATASADTVIDTTTTVLSTSFAPTATNTVPTTVTVVSSITALTTSTSTSTSTSTTFLYDIQNKRKAKRTAKPAKPNELQIFADSLISSACSCIATTPVVTSTSTTATTSAVVSVANILTTTTSTGSTIIVTHTSIVTQVSVINTTPSTTITSITTTTVPTTIATSTTVVSTTVTALAIEDVVITPVELDGCTVGTNFARFNNIGGNSFEQAGQFCAARCVAAGKTNCDDFFTQQNLPGGTWDCFLLRLQDELNTNFFCNNPNIGRAAEWIIIY</sequence>
<evidence type="ECO:0008006" key="4">
    <source>
        <dbReference type="Google" id="ProtNLM"/>
    </source>
</evidence>
<dbReference type="Proteomes" id="UP000799302">
    <property type="component" value="Unassembled WGS sequence"/>
</dbReference>
<keyword evidence="1" id="KW-0732">Signal</keyword>
<organism evidence="2 3">
    <name type="scientific">Microthyrium microscopicum</name>
    <dbReference type="NCBI Taxonomy" id="703497"/>
    <lineage>
        <taxon>Eukaryota</taxon>
        <taxon>Fungi</taxon>
        <taxon>Dikarya</taxon>
        <taxon>Ascomycota</taxon>
        <taxon>Pezizomycotina</taxon>
        <taxon>Dothideomycetes</taxon>
        <taxon>Dothideomycetes incertae sedis</taxon>
        <taxon>Microthyriales</taxon>
        <taxon>Microthyriaceae</taxon>
        <taxon>Microthyrium</taxon>
    </lineage>
</organism>
<reference evidence="2" key="1">
    <citation type="journal article" date="2020" name="Stud. Mycol.">
        <title>101 Dothideomycetes genomes: a test case for predicting lifestyles and emergence of pathogens.</title>
        <authorList>
            <person name="Haridas S."/>
            <person name="Albert R."/>
            <person name="Binder M."/>
            <person name="Bloem J."/>
            <person name="Labutti K."/>
            <person name="Salamov A."/>
            <person name="Andreopoulos B."/>
            <person name="Baker S."/>
            <person name="Barry K."/>
            <person name="Bills G."/>
            <person name="Bluhm B."/>
            <person name="Cannon C."/>
            <person name="Castanera R."/>
            <person name="Culley D."/>
            <person name="Daum C."/>
            <person name="Ezra D."/>
            <person name="Gonzalez J."/>
            <person name="Henrissat B."/>
            <person name="Kuo A."/>
            <person name="Liang C."/>
            <person name="Lipzen A."/>
            <person name="Lutzoni F."/>
            <person name="Magnuson J."/>
            <person name="Mondo S."/>
            <person name="Nolan M."/>
            <person name="Ohm R."/>
            <person name="Pangilinan J."/>
            <person name="Park H.-J."/>
            <person name="Ramirez L."/>
            <person name="Alfaro M."/>
            <person name="Sun H."/>
            <person name="Tritt A."/>
            <person name="Yoshinaga Y."/>
            <person name="Zwiers L.-H."/>
            <person name="Turgeon B."/>
            <person name="Goodwin S."/>
            <person name="Spatafora J."/>
            <person name="Crous P."/>
            <person name="Grigoriev I."/>
        </authorList>
    </citation>
    <scope>NUCLEOTIDE SEQUENCE</scope>
    <source>
        <strain evidence="2">CBS 115976</strain>
    </source>
</reference>
<evidence type="ECO:0000313" key="2">
    <source>
        <dbReference type="EMBL" id="KAF2674531.1"/>
    </source>
</evidence>
<feature type="signal peptide" evidence="1">
    <location>
        <begin position="1"/>
        <end position="19"/>
    </location>
</feature>
<accession>A0A6A6USZ0</accession>
<protein>
    <recommendedName>
        <fullName evidence="4">Apple domain-containing protein</fullName>
    </recommendedName>
</protein>